<keyword evidence="3" id="KW-1185">Reference proteome</keyword>
<dbReference type="Proteomes" id="UP001059844">
    <property type="component" value="Chromosome"/>
</dbReference>
<dbReference type="EMBL" id="CP101751">
    <property type="protein sequence ID" value="UUC45060.1"/>
    <property type="molecule type" value="Genomic_DNA"/>
</dbReference>
<dbReference type="Pfam" id="PF07791">
    <property type="entry name" value="Imm11"/>
    <property type="match status" value="1"/>
</dbReference>
<evidence type="ECO:0000259" key="1">
    <source>
        <dbReference type="Pfam" id="PF07791"/>
    </source>
</evidence>
<organism evidence="2 3">
    <name type="scientific">Flavobacterium cerinum</name>
    <dbReference type="NCBI Taxonomy" id="2502784"/>
    <lineage>
        <taxon>Bacteria</taxon>
        <taxon>Pseudomonadati</taxon>
        <taxon>Bacteroidota</taxon>
        <taxon>Flavobacteriia</taxon>
        <taxon>Flavobacteriales</taxon>
        <taxon>Flavobacteriaceae</taxon>
        <taxon>Flavobacterium</taxon>
    </lineage>
</organism>
<proteinExistence type="predicted"/>
<gene>
    <name evidence="2" type="ORF">NOX80_15700</name>
</gene>
<feature type="domain" description="Immunity MXAN-0049 protein" evidence="1">
    <location>
        <begin position="24"/>
        <end position="209"/>
    </location>
</feature>
<name>A0ABY5IQE2_9FLAO</name>
<evidence type="ECO:0000313" key="3">
    <source>
        <dbReference type="Proteomes" id="UP001059844"/>
    </source>
</evidence>
<accession>A0ABY5IQE2</accession>
<evidence type="ECO:0000313" key="2">
    <source>
        <dbReference type="EMBL" id="UUC45060.1"/>
    </source>
</evidence>
<reference evidence="2" key="1">
    <citation type="submission" date="2022-07" db="EMBL/GenBank/DDBJ databases">
        <title>Isolation, identification, and degradation of a PFOSA degrading strain from sewage treatment plant.</title>
        <authorList>
            <person name="Zhang L."/>
            <person name="Huo Y."/>
        </authorList>
    </citation>
    <scope>NUCLEOTIDE SEQUENCE</scope>
    <source>
        <strain evidence="2">C1</strain>
    </source>
</reference>
<protein>
    <recommendedName>
        <fullName evidence="1">Immunity MXAN-0049 protein domain-containing protein</fullName>
    </recommendedName>
</protein>
<dbReference type="InterPro" id="IPR012433">
    <property type="entry name" value="Imm11"/>
</dbReference>
<dbReference type="RefSeq" id="WP_256550748.1">
    <property type="nucleotide sequence ID" value="NZ_CP101751.1"/>
</dbReference>
<sequence>MKKIIYYSIKQATESENVGCWPQLEPPKRYWKIKNNYDDALDFRKFPEEAPNLDHFTLKRIAKRTDVLSAEMPGVGSRIGMFVSDKFKTLVGNYALKDFRFYDCKLISLYDENFHKRNEPELFHFNYLNLIHTTDLIDFKQSVYENLKTNQMVTIENEEQRSMFLYPRKLVLTETPDLFCSPYDVSILVSEPLKAAIEEAGITGVWFDDHIVCEFYTADAEAADL</sequence>